<reference evidence="2 3" key="1">
    <citation type="journal article" date="2019" name="Int. J. Syst. Evol. Microbiol.">
        <title>The Global Catalogue of Microorganisms (GCM) 10K type strain sequencing project: providing services to taxonomists for standard genome sequencing and annotation.</title>
        <authorList>
            <consortium name="The Broad Institute Genomics Platform"/>
            <consortium name="The Broad Institute Genome Sequencing Center for Infectious Disease"/>
            <person name="Wu L."/>
            <person name="Ma J."/>
        </authorList>
    </citation>
    <scope>NUCLEOTIDE SEQUENCE [LARGE SCALE GENOMIC DNA]</scope>
    <source>
        <strain evidence="2 3">DT85</strain>
    </source>
</reference>
<feature type="transmembrane region" description="Helical" evidence="1">
    <location>
        <begin position="56"/>
        <end position="77"/>
    </location>
</feature>
<gene>
    <name evidence="2" type="ORF">ACFQJ4_05625</name>
</gene>
<keyword evidence="3" id="KW-1185">Reference proteome</keyword>
<feature type="transmembrane region" description="Helical" evidence="1">
    <location>
        <begin position="274"/>
        <end position="295"/>
    </location>
</feature>
<keyword evidence="1" id="KW-0812">Transmembrane</keyword>
<evidence type="ECO:0000313" key="3">
    <source>
        <dbReference type="Proteomes" id="UP001596398"/>
    </source>
</evidence>
<dbReference type="GeneID" id="79266468"/>
<feature type="transmembrane region" description="Helical" evidence="1">
    <location>
        <begin position="348"/>
        <end position="370"/>
    </location>
</feature>
<protein>
    <recommendedName>
        <fullName evidence="4">ABC-2 type transport system permease protein</fullName>
    </recommendedName>
</protein>
<comment type="caution">
    <text evidence="2">The sequence shown here is derived from an EMBL/GenBank/DDBJ whole genome shotgun (WGS) entry which is preliminary data.</text>
</comment>
<dbReference type="EMBL" id="JBHTAP010000001">
    <property type="protein sequence ID" value="MFC7234797.1"/>
    <property type="molecule type" value="Genomic_DNA"/>
</dbReference>
<feature type="transmembrane region" description="Helical" evidence="1">
    <location>
        <begin position="307"/>
        <end position="327"/>
    </location>
</feature>
<dbReference type="AlphaFoldDB" id="A0ABD5ZMK3"/>
<feature type="transmembrane region" description="Helical" evidence="1">
    <location>
        <begin position="28"/>
        <end position="50"/>
    </location>
</feature>
<accession>A0ABD5ZMK3</accession>
<evidence type="ECO:0000313" key="2">
    <source>
        <dbReference type="EMBL" id="MFC7234797.1"/>
    </source>
</evidence>
<organism evidence="2 3">
    <name type="scientific">Halosegnis marinus</name>
    <dbReference type="NCBI Taxonomy" id="3034023"/>
    <lineage>
        <taxon>Archaea</taxon>
        <taxon>Methanobacteriati</taxon>
        <taxon>Methanobacteriota</taxon>
        <taxon>Stenosarchaea group</taxon>
        <taxon>Halobacteria</taxon>
        <taxon>Halobacteriales</taxon>
        <taxon>Natronomonadaceae</taxon>
        <taxon>Halosegnis</taxon>
    </lineage>
</organism>
<feature type="transmembrane region" description="Helical" evidence="1">
    <location>
        <begin position="438"/>
        <end position="458"/>
    </location>
</feature>
<feature type="transmembrane region" description="Helical" evidence="1">
    <location>
        <begin position="172"/>
        <end position="189"/>
    </location>
</feature>
<evidence type="ECO:0000256" key="1">
    <source>
        <dbReference type="SAM" id="Phobius"/>
    </source>
</evidence>
<sequence length="476" mass="49755">MTSVRYLFDQMLREEWRMHSRLFGGARFALFPAFLTLLAAGTATFFAIAGASETTLLAGLHVVVALVGLQVGSIGLVGRDALENLLGDTTLLVYSARTLPVSERRLLLVFVVKDVLYYAILFIAPLVVGTLPLVVLADLPLAAVPRLLATAWLAFGFGVGLSLLLVGLATRARLAAIAVAVALLVGGVLRPDLAAALTPYGLFAAPTPAGIAVSLAVPVVGSAVGFALFEFDRRTPARTAANQFRALHGRLGRADRQGLLAKSLLDVARSSGGLWKVLFSQGLVFGVVAVLLGYLPDIVPVAPSPGLTLASVLSLGAFTTYNWLCQYDDADFFGTYPVELTAVFRAKLYGFLVLAVPAGLFYLALGAAVFGLGSLVVGAAVYLPVSLYVFGVTAYVAGLRPTELLFDTPVFAAFTAAMMAVLLPLVVLAIAYPLDPTLVAGLAVGVSLVAGGVGFALYRRAGPRWTGRARSGALDG</sequence>
<name>A0ABD5ZMK3_9EURY</name>
<feature type="transmembrane region" description="Helical" evidence="1">
    <location>
        <begin position="209"/>
        <end position="229"/>
    </location>
</feature>
<feature type="transmembrane region" description="Helical" evidence="1">
    <location>
        <begin position="376"/>
        <end position="398"/>
    </location>
</feature>
<evidence type="ECO:0008006" key="4">
    <source>
        <dbReference type="Google" id="ProtNLM"/>
    </source>
</evidence>
<feature type="transmembrane region" description="Helical" evidence="1">
    <location>
        <begin position="115"/>
        <end position="137"/>
    </location>
</feature>
<keyword evidence="1" id="KW-0472">Membrane</keyword>
<feature type="transmembrane region" description="Helical" evidence="1">
    <location>
        <begin position="143"/>
        <end position="165"/>
    </location>
</feature>
<dbReference type="Proteomes" id="UP001596398">
    <property type="component" value="Unassembled WGS sequence"/>
</dbReference>
<feature type="transmembrane region" description="Helical" evidence="1">
    <location>
        <begin position="410"/>
        <end position="432"/>
    </location>
</feature>
<dbReference type="RefSeq" id="WP_276235819.1">
    <property type="nucleotide sequence ID" value="NZ_CP119802.1"/>
</dbReference>
<keyword evidence="1" id="KW-1133">Transmembrane helix</keyword>
<proteinExistence type="predicted"/>